<evidence type="ECO:0000259" key="1">
    <source>
        <dbReference type="PROSITE" id="PS51918"/>
    </source>
</evidence>
<keyword evidence="3" id="KW-1185">Reference proteome</keyword>
<dbReference type="Pfam" id="PF04055">
    <property type="entry name" value="Radical_SAM"/>
    <property type="match status" value="1"/>
</dbReference>
<reference evidence="2 3" key="1">
    <citation type="submission" date="2019-06" db="EMBL/GenBank/DDBJ databases">
        <title>Genomic insights into carbon and energy metabolism of Deferribacter autotrophicus revealed new metabolic traits in the phylum Deferribacteres.</title>
        <authorList>
            <person name="Slobodkin A.I."/>
            <person name="Slobodkina G.B."/>
            <person name="Allioux M."/>
            <person name="Alain K."/>
            <person name="Jebbar M."/>
            <person name="Shadrin V."/>
            <person name="Kublanov I.V."/>
            <person name="Toshchakov S.V."/>
            <person name="Bonch-Osmolovskaya E.A."/>
        </authorList>
    </citation>
    <scope>NUCLEOTIDE SEQUENCE [LARGE SCALE GENOMIC DNA]</scope>
    <source>
        <strain evidence="2 3">SL50</strain>
    </source>
</reference>
<dbReference type="SMART" id="SM00729">
    <property type="entry name" value="Elp3"/>
    <property type="match status" value="1"/>
</dbReference>
<dbReference type="RefSeq" id="WP_149265441.1">
    <property type="nucleotide sequence ID" value="NZ_VFJB01000002.1"/>
</dbReference>
<dbReference type="PANTHER" id="PTHR42731:SF5">
    <property type="entry name" value="RADICAL SAM DOMAIN PROTEIN"/>
    <property type="match status" value="1"/>
</dbReference>
<gene>
    <name evidence="2" type="ORF">FHQ18_01680</name>
</gene>
<dbReference type="GO" id="GO:0003824">
    <property type="term" value="F:catalytic activity"/>
    <property type="evidence" value="ECO:0007669"/>
    <property type="project" value="InterPro"/>
</dbReference>
<dbReference type="GO" id="GO:0051536">
    <property type="term" value="F:iron-sulfur cluster binding"/>
    <property type="evidence" value="ECO:0007669"/>
    <property type="project" value="InterPro"/>
</dbReference>
<dbReference type="InterPro" id="IPR058240">
    <property type="entry name" value="rSAM_sf"/>
</dbReference>
<sequence length="525" mass="60954">MEKWSVINHYRNLLSTEENYIQKFGRVKIAIVYPNSYEIAMQNIGYQEVYRIFNSFDNVSCERFVLDFFENNLSIENQRFLREFDIIALSINYEEDVLNFIKFLNNESIPIFNNERDEQYPLIIAGGALTFINPAMLIDIVDVELLGDIVVMSDELESIFSNYVDKNEAIKRLKNLPYALTKDKYPAKVVLRNKSDVIASTIKTSMGEFAGEYLVELSSGCKYSCRFCTATFAYRPFRVFDFEKVKEKVVGESFSKNLGLISAAFGDLPDVKDKLRFFVEKGFYVSVSSLRADTLDRELIDILKKGGVKSITIAEETCADRLKKLINKMVSKENILNVASMVADCGIENLKLYYMIGLPSENYDEALMIADRVREIAKIFFDIQKKKYRRLGKIKVSINIFIPKPFTPLQYFGLQEKKLIERKIKGLRKELGRIPNVKYDIMNYKSALLQAFLARGEDYLNDFYKKFLENGFNIQKALKFVDAESMATKCFDENYVFLWEKFVEPNFDKNILKNEFRKCLEILKG</sequence>
<dbReference type="OrthoDB" id="9806827at2"/>
<dbReference type="Gene3D" id="3.80.30.20">
    <property type="entry name" value="tm_1862 like domain"/>
    <property type="match status" value="1"/>
</dbReference>
<dbReference type="SFLD" id="SFLDS00029">
    <property type="entry name" value="Radical_SAM"/>
    <property type="match status" value="1"/>
</dbReference>
<feature type="domain" description="Radical SAM core" evidence="1">
    <location>
        <begin position="207"/>
        <end position="445"/>
    </location>
</feature>
<accession>A0A5A8F8S6</accession>
<dbReference type="AlphaFoldDB" id="A0A5A8F8S6"/>
<protein>
    <submittedName>
        <fullName evidence="2">Radical SAM protein</fullName>
    </submittedName>
</protein>
<dbReference type="EMBL" id="VFJB01000002">
    <property type="protein sequence ID" value="KAA0259186.1"/>
    <property type="molecule type" value="Genomic_DNA"/>
</dbReference>
<dbReference type="PANTHER" id="PTHR42731">
    <property type="entry name" value="SLL1084 PROTEIN"/>
    <property type="match status" value="1"/>
</dbReference>
<organism evidence="2 3">
    <name type="scientific">Deferribacter autotrophicus</name>
    <dbReference type="NCBI Taxonomy" id="500465"/>
    <lineage>
        <taxon>Bacteria</taxon>
        <taxon>Pseudomonadati</taxon>
        <taxon>Deferribacterota</taxon>
        <taxon>Deferribacteres</taxon>
        <taxon>Deferribacterales</taxon>
        <taxon>Deferribacteraceae</taxon>
        <taxon>Deferribacter</taxon>
    </lineage>
</organism>
<evidence type="ECO:0000313" key="2">
    <source>
        <dbReference type="EMBL" id="KAA0259186.1"/>
    </source>
</evidence>
<dbReference type="Proteomes" id="UP000322876">
    <property type="component" value="Unassembled WGS sequence"/>
</dbReference>
<proteinExistence type="predicted"/>
<name>A0A5A8F8S6_9BACT</name>
<comment type="caution">
    <text evidence="2">The sequence shown here is derived from an EMBL/GenBank/DDBJ whole genome shotgun (WGS) entry which is preliminary data.</text>
</comment>
<dbReference type="InterPro" id="IPR007197">
    <property type="entry name" value="rSAM"/>
</dbReference>
<dbReference type="SUPFAM" id="SSF102114">
    <property type="entry name" value="Radical SAM enzymes"/>
    <property type="match status" value="1"/>
</dbReference>
<dbReference type="InterPro" id="IPR045784">
    <property type="entry name" value="Radical_SAM_N2"/>
</dbReference>
<dbReference type="InterPro" id="IPR023404">
    <property type="entry name" value="rSAM_horseshoe"/>
</dbReference>
<dbReference type="Pfam" id="PF19864">
    <property type="entry name" value="Radical_SAM_N2"/>
    <property type="match status" value="1"/>
</dbReference>
<evidence type="ECO:0000313" key="3">
    <source>
        <dbReference type="Proteomes" id="UP000322876"/>
    </source>
</evidence>
<dbReference type="SFLD" id="SFLDG01082">
    <property type="entry name" value="B12-binding_domain_containing"/>
    <property type="match status" value="1"/>
</dbReference>
<dbReference type="InterPro" id="IPR006638">
    <property type="entry name" value="Elp3/MiaA/NifB-like_rSAM"/>
</dbReference>
<dbReference type="PROSITE" id="PS51918">
    <property type="entry name" value="RADICAL_SAM"/>
    <property type="match status" value="1"/>
</dbReference>